<evidence type="ECO:0000313" key="13">
    <source>
        <dbReference type="EMBL" id="ETE58096.1"/>
    </source>
</evidence>
<feature type="domain" description="PA" evidence="12">
    <location>
        <begin position="64"/>
        <end position="148"/>
    </location>
</feature>
<evidence type="ECO:0000256" key="9">
    <source>
        <dbReference type="ARBA" id="ARBA00023180"/>
    </source>
</evidence>
<sequence length="229" mass="25832">MSPVFPAFVHVIMALLLHLTTNEALIRAVYNHNSISQDFETLNSDFGPMLQSEGLLGYLIEAKPANACQPINAPPLTNSTSVTYVALIQRNDCSFTTKVLHAQQAGYQAAIIHNVNSQALVTMLGKEDLKHQVNIPSMFIGESASAQLKRIFHYDRMAYVILIPECHWLSCCDLQHNCQLHLHPMRPRHSKQAWPCVSTHSHIFGSTPYLFIGFTLGIWILAFYILWFL</sequence>
<keyword evidence="8 10" id="KW-0472">Membrane</keyword>
<dbReference type="Proteomes" id="UP000018936">
    <property type="component" value="Unassembled WGS sequence"/>
</dbReference>
<evidence type="ECO:0000256" key="10">
    <source>
        <dbReference type="SAM" id="Phobius"/>
    </source>
</evidence>
<evidence type="ECO:0000256" key="3">
    <source>
        <dbReference type="ARBA" id="ARBA00022723"/>
    </source>
</evidence>
<comment type="subcellular location">
    <subcellularLocation>
        <location evidence="1">Membrane</location>
    </subcellularLocation>
</comment>
<dbReference type="PANTHER" id="PTHR22702:SF1">
    <property type="entry name" value="PROTEASE-ASSOCIATED DOMAIN-CONTAINING PROTEIN 1"/>
    <property type="match status" value="1"/>
</dbReference>
<evidence type="ECO:0000256" key="4">
    <source>
        <dbReference type="ARBA" id="ARBA00022729"/>
    </source>
</evidence>
<dbReference type="EMBL" id="AZIM01007229">
    <property type="protein sequence ID" value="ETE58096.1"/>
    <property type="molecule type" value="Genomic_DNA"/>
</dbReference>
<dbReference type="Gene3D" id="3.50.30.30">
    <property type="match status" value="1"/>
</dbReference>
<keyword evidence="2 10" id="KW-0812">Transmembrane</keyword>
<keyword evidence="3" id="KW-0479">Metal-binding</keyword>
<accession>V8N862</accession>
<dbReference type="InterPro" id="IPR044744">
    <property type="entry name" value="ZNRF4/RNF13/RNF167_PA"/>
</dbReference>
<feature type="chain" id="PRO_5004771426" evidence="11">
    <location>
        <begin position="25"/>
        <end position="229"/>
    </location>
</feature>
<proteinExistence type="predicted"/>
<keyword evidence="5" id="KW-0863">Zinc-finger</keyword>
<evidence type="ECO:0000256" key="8">
    <source>
        <dbReference type="ARBA" id="ARBA00023136"/>
    </source>
</evidence>
<keyword evidence="9" id="KW-0325">Glycoprotein</keyword>
<dbReference type="InterPro" id="IPR003137">
    <property type="entry name" value="PA_domain"/>
</dbReference>
<dbReference type="GO" id="GO:0005737">
    <property type="term" value="C:cytoplasm"/>
    <property type="evidence" value="ECO:0007669"/>
    <property type="project" value="UniProtKB-ARBA"/>
</dbReference>
<feature type="signal peptide" evidence="11">
    <location>
        <begin position="1"/>
        <end position="24"/>
    </location>
</feature>
<feature type="non-terminal residue" evidence="13">
    <location>
        <position position="1"/>
    </location>
</feature>
<protein>
    <submittedName>
        <fullName evidence="13">E3 ubiquitin-protein ligase RNF13</fullName>
    </submittedName>
</protein>
<evidence type="ECO:0000256" key="6">
    <source>
        <dbReference type="ARBA" id="ARBA00022833"/>
    </source>
</evidence>
<dbReference type="OrthoDB" id="8062037at2759"/>
<name>V8N862_OPHHA</name>
<dbReference type="AlphaFoldDB" id="V8N862"/>
<evidence type="ECO:0000259" key="12">
    <source>
        <dbReference type="Pfam" id="PF02225"/>
    </source>
</evidence>
<keyword evidence="6" id="KW-0862">Zinc</keyword>
<keyword evidence="4 11" id="KW-0732">Signal</keyword>
<keyword evidence="7 10" id="KW-1133">Transmembrane helix</keyword>
<dbReference type="GO" id="GO:0016020">
    <property type="term" value="C:membrane"/>
    <property type="evidence" value="ECO:0007669"/>
    <property type="project" value="UniProtKB-SubCell"/>
</dbReference>
<evidence type="ECO:0000256" key="2">
    <source>
        <dbReference type="ARBA" id="ARBA00022692"/>
    </source>
</evidence>
<dbReference type="FunFam" id="3.50.30.30:FF:000026">
    <property type="entry name" value="E3 ubiquitin-protein ligase RNF13"/>
    <property type="match status" value="1"/>
</dbReference>
<evidence type="ECO:0000256" key="7">
    <source>
        <dbReference type="ARBA" id="ARBA00022989"/>
    </source>
</evidence>
<keyword evidence="14" id="KW-1185">Reference proteome</keyword>
<comment type="caution">
    <text evidence="13">The sequence shown here is derived from an EMBL/GenBank/DDBJ whole genome shotgun (WGS) entry which is preliminary data.</text>
</comment>
<dbReference type="PANTHER" id="PTHR22702">
    <property type="entry name" value="PROTEASE-ASSOCIATED DOMAIN-CONTAINING PROTEIN"/>
    <property type="match status" value="1"/>
</dbReference>
<organism evidence="13 14">
    <name type="scientific">Ophiophagus hannah</name>
    <name type="common">King cobra</name>
    <name type="synonym">Naja hannah</name>
    <dbReference type="NCBI Taxonomy" id="8665"/>
    <lineage>
        <taxon>Eukaryota</taxon>
        <taxon>Metazoa</taxon>
        <taxon>Chordata</taxon>
        <taxon>Craniata</taxon>
        <taxon>Vertebrata</taxon>
        <taxon>Euteleostomi</taxon>
        <taxon>Lepidosauria</taxon>
        <taxon>Squamata</taxon>
        <taxon>Bifurcata</taxon>
        <taxon>Unidentata</taxon>
        <taxon>Episquamata</taxon>
        <taxon>Toxicofera</taxon>
        <taxon>Serpentes</taxon>
        <taxon>Colubroidea</taxon>
        <taxon>Elapidae</taxon>
        <taxon>Elapinae</taxon>
        <taxon>Ophiophagus</taxon>
    </lineage>
</organism>
<evidence type="ECO:0000256" key="5">
    <source>
        <dbReference type="ARBA" id="ARBA00022771"/>
    </source>
</evidence>
<gene>
    <name evidence="13" type="primary">Rnf13</name>
    <name evidence="13" type="ORF">L345_16184</name>
</gene>
<evidence type="ECO:0000256" key="1">
    <source>
        <dbReference type="ARBA" id="ARBA00004370"/>
    </source>
</evidence>
<dbReference type="Pfam" id="PF02225">
    <property type="entry name" value="PA"/>
    <property type="match status" value="1"/>
</dbReference>
<dbReference type="GO" id="GO:0008270">
    <property type="term" value="F:zinc ion binding"/>
    <property type="evidence" value="ECO:0007669"/>
    <property type="project" value="UniProtKB-KW"/>
</dbReference>
<evidence type="ECO:0000313" key="14">
    <source>
        <dbReference type="Proteomes" id="UP000018936"/>
    </source>
</evidence>
<reference evidence="13 14" key="1">
    <citation type="journal article" date="2013" name="Proc. Natl. Acad. Sci. U.S.A.">
        <title>The king cobra genome reveals dynamic gene evolution and adaptation in the snake venom system.</title>
        <authorList>
            <person name="Vonk F.J."/>
            <person name="Casewell N.R."/>
            <person name="Henkel C.V."/>
            <person name="Heimberg A.M."/>
            <person name="Jansen H.J."/>
            <person name="McCleary R.J."/>
            <person name="Kerkkamp H.M."/>
            <person name="Vos R.A."/>
            <person name="Guerreiro I."/>
            <person name="Calvete J.J."/>
            <person name="Wuster W."/>
            <person name="Woods A.E."/>
            <person name="Logan J.M."/>
            <person name="Harrison R.A."/>
            <person name="Castoe T.A."/>
            <person name="de Koning A.P."/>
            <person name="Pollock D.D."/>
            <person name="Yandell M."/>
            <person name="Calderon D."/>
            <person name="Renjifo C."/>
            <person name="Currier R.B."/>
            <person name="Salgado D."/>
            <person name="Pla D."/>
            <person name="Sanz L."/>
            <person name="Hyder A.S."/>
            <person name="Ribeiro J.M."/>
            <person name="Arntzen J.W."/>
            <person name="van den Thillart G.E."/>
            <person name="Boetzer M."/>
            <person name="Pirovano W."/>
            <person name="Dirks R.P."/>
            <person name="Spaink H.P."/>
            <person name="Duboule D."/>
            <person name="McGlinn E."/>
            <person name="Kini R.M."/>
            <person name="Richardson M.K."/>
        </authorList>
    </citation>
    <scope>NUCLEOTIDE SEQUENCE</scope>
    <source>
        <tissue evidence="13">Blood</tissue>
    </source>
</reference>
<dbReference type="CDD" id="cd02123">
    <property type="entry name" value="PA_C_RZF_like"/>
    <property type="match status" value="1"/>
</dbReference>
<feature type="transmembrane region" description="Helical" evidence="10">
    <location>
        <begin position="209"/>
        <end position="228"/>
    </location>
</feature>
<evidence type="ECO:0000256" key="11">
    <source>
        <dbReference type="SAM" id="SignalP"/>
    </source>
</evidence>
<dbReference type="SUPFAM" id="SSF52025">
    <property type="entry name" value="PA domain"/>
    <property type="match status" value="1"/>
</dbReference>
<dbReference type="InterPro" id="IPR046450">
    <property type="entry name" value="PA_dom_sf"/>
</dbReference>